<proteinExistence type="predicted"/>
<evidence type="ECO:0008006" key="5">
    <source>
        <dbReference type="Google" id="ProtNLM"/>
    </source>
</evidence>
<dbReference type="PATRIC" id="fig|266128.3.peg.1745"/>
<dbReference type="Pfam" id="PF15891">
    <property type="entry name" value="Nuc_deoxyri_tr2"/>
    <property type="match status" value="1"/>
</dbReference>
<sequence length="199" mass="21596">MPLRHCLSVALLLLSAWASAAPSVTIASPAPLPADDARPRVFLAGSIDNGRATDWQAEVSAALADMDVIILNPRRADWNPAWQSSTDEPEFVRQVRWELEALEQSDVVLMYFAPGSQSPITLLEFGLHAREGKLLVAAPEGFWRKGNVDITADHYGVPRFATLSSLIQATRMRLNALAAQRGDATDTNTTAGNDPAQVH</sequence>
<name>A0A0R0C366_9GAMM</name>
<keyword evidence="2" id="KW-0732">Signal</keyword>
<protein>
    <recommendedName>
        <fullName evidence="5">Nucleoside 2-deoxyribosyltransferase like protein</fullName>
    </recommendedName>
</protein>
<reference evidence="3 4" key="1">
    <citation type="submission" date="2015-05" db="EMBL/GenBank/DDBJ databases">
        <title>Genome sequencing and analysis of members of genus Stenotrophomonas.</title>
        <authorList>
            <person name="Patil P.P."/>
            <person name="Midha S."/>
            <person name="Patil P.B."/>
        </authorList>
    </citation>
    <scope>NUCLEOTIDE SEQUENCE [LARGE SCALE GENOMIC DNA]</scope>
    <source>
        <strain evidence="3 4">DSM 17805</strain>
    </source>
</reference>
<feature type="region of interest" description="Disordered" evidence="1">
    <location>
        <begin position="180"/>
        <end position="199"/>
    </location>
</feature>
<gene>
    <name evidence="3" type="ORF">ABB25_01335</name>
</gene>
<dbReference type="Gene3D" id="3.40.50.450">
    <property type="match status" value="1"/>
</dbReference>
<dbReference type="EMBL" id="LDJH01000003">
    <property type="protein sequence ID" value="KRG60455.1"/>
    <property type="molecule type" value="Genomic_DNA"/>
</dbReference>
<evidence type="ECO:0000313" key="3">
    <source>
        <dbReference type="EMBL" id="KRG60455.1"/>
    </source>
</evidence>
<dbReference type="AlphaFoldDB" id="A0A0R0C366"/>
<dbReference type="OrthoDB" id="275473at2"/>
<comment type="caution">
    <text evidence="3">The sequence shown here is derived from an EMBL/GenBank/DDBJ whole genome shotgun (WGS) entry which is preliminary data.</text>
</comment>
<dbReference type="STRING" id="266128.ABB25_01335"/>
<keyword evidence="4" id="KW-1185">Reference proteome</keyword>
<organism evidence="3 4">
    <name type="scientific">Stenotrophomonas koreensis</name>
    <dbReference type="NCBI Taxonomy" id="266128"/>
    <lineage>
        <taxon>Bacteria</taxon>
        <taxon>Pseudomonadati</taxon>
        <taxon>Pseudomonadota</taxon>
        <taxon>Gammaproteobacteria</taxon>
        <taxon>Lysobacterales</taxon>
        <taxon>Lysobacteraceae</taxon>
        <taxon>Stenotrophomonas</taxon>
    </lineage>
</organism>
<evidence type="ECO:0000313" key="4">
    <source>
        <dbReference type="Proteomes" id="UP000051254"/>
    </source>
</evidence>
<feature type="compositionally biased region" description="Low complexity" evidence="1">
    <location>
        <begin position="185"/>
        <end position="199"/>
    </location>
</feature>
<feature type="chain" id="PRO_5006393459" description="Nucleoside 2-deoxyribosyltransferase like protein" evidence="2">
    <location>
        <begin position="21"/>
        <end position="199"/>
    </location>
</feature>
<evidence type="ECO:0000256" key="1">
    <source>
        <dbReference type="SAM" id="MobiDB-lite"/>
    </source>
</evidence>
<accession>A0A0R0C366</accession>
<feature type="signal peptide" evidence="2">
    <location>
        <begin position="1"/>
        <end position="20"/>
    </location>
</feature>
<dbReference type="InterPro" id="IPR039470">
    <property type="entry name" value="Nuc_deoxyri_tr2"/>
</dbReference>
<evidence type="ECO:0000256" key="2">
    <source>
        <dbReference type="SAM" id="SignalP"/>
    </source>
</evidence>
<dbReference type="RefSeq" id="WP_057662613.1">
    <property type="nucleotide sequence ID" value="NZ_LDJH01000003.1"/>
</dbReference>
<dbReference type="Proteomes" id="UP000051254">
    <property type="component" value="Unassembled WGS sequence"/>
</dbReference>